<evidence type="ECO:0000256" key="13">
    <source>
        <dbReference type="ARBA" id="ARBA00023014"/>
    </source>
</evidence>
<feature type="domain" description="Histidine kinase" evidence="20">
    <location>
        <begin position="534"/>
        <end position="720"/>
    </location>
</feature>
<evidence type="ECO:0000256" key="16">
    <source>
        <dbReference type="PROSITE-ProRule" id="PRU00339"/>
    </source>
</evidence>
<evidence type="ECO:0000256" key="10">
    <source>
        <dbReference type="ARBA" id="ARBA00022777"/>
    </source>
</evidence>
<evidence type="ECO:0000256" key="9">
    <source>
        <dbReference type="ARBA" id="ARBA00022723"/>
    </source>
</evidence>
<dbReference type="InterPro" id="IPR011990">
    <property type="entry name" value="TPR-like_helical_dom_sf"/>
</dbReference>
<comment type="subcellular location">
    <subcellularLocation>
        <location evidence="3">Cytoplasm</location>
    </subcellularLocation>
</comment>
<dbReference type="InterPro" id="IPR004358">
    <property type="entry name" value="Sig_transdc_His_kin-like_C"/>
</dbReference>
<keyword evidence="17" id="KW-0175">Coiled coil</keyword>
<dbReference type="InterPro" id="IPR050482">
    <property type="entry name" value="Sensor_HK_TwoCompSys"/>
</dbReference>
<evidence type="ECO:0000256" key="15">
    <source>
        <dbReference type="ARBA" id="ARBA00030800"/>
    </source>
</evidence>
<dbReference type="EMBL" id="BAABHD010000005">
    <property type="protein sequence ID" value="GAA4447648.1"/>
    <property type="molecule type" value="Genomic_DNA"/>
</dbReference>
<dbReference type="Pfam" id="PF13424">
    <property type="entry name" value="TPR_12"/>
    <property type="match status" value="1"/>
</dbReference>
<gene>
    <name evidence="21" type="ORF">GCM10023189_04290</name>
</gene>
<comment type="function">
    <text evidence="14">Member of the two-component regulatory system NreB/NreC involved in the control of dissimilatory nitrate/nitrite reduction in response to oxygen. NreB functions as a direct oxygen sensor histidine kinase which is autophosphorylated, in the absence of oxygen, probably at the conserved histidine residue, and transfers its phosphate group probably to a conserved aspartate residue of NreC. NreB/NreC activates the expression of the nitrate (narGHJI) and nitrite (nir) reductase operons, as well as the putative nitrate transporter gene narT.</text>
</comment>
<dbReference type="PRINTS" id="PR00344">
    <property type="entry name" value="BCTRLSENSOR"/>
</dbReference>
<keyword evidence="18" id="KW-0472">Membrane</keyword>
<dbReference type="Gene3D" id="3.30.565.10">
    <property type="entry name" value="Histidine kinase-like ATPase, C-terminal domain"/>
    <property type="match status" value="1"/>
</dbReference>
<feature type="transmembrane region" description="Helical" evidence="18">
    <location>
        <begin position="451"/>
        <end position="471"/>
    </location>
</feature>
<dbReference type="Gene3D" id="1.25.40.10">
    <property type="entry name" value="Tetratricopeptide repeat domain"/>
    <property type="match status" value="1"/>
</dbReference>
<evidence type="ECO:0000256" key="3">
    <source>
        <dbReference type="ARBA" id="ARBA00004496"/>
    </source>
</evidence>
<dbReference type="EC" id="2.7.13.3" evidence="4"/>
<evidence type="ECO:0000256" key="2">
    <source>
        <dbReference type="ARBA" id="ARBA00001966"/>
    </source>
</evidence>
<evidence type="ECO:0000256" key="8">
    <source>
        <dbReference type="ARBA" id="ARBA00022679"/>
    </source>
</evidence>
<dbReference type="Gene3D" id="1.20.5.1930">
    <property type="match status" value="1"/>
</dbReference>
<dbReference type="PROSITE" id="PS50005">
    <property type="entry name" value="TPR"/>
    <property type="match status" value="3"/>
</dbReference>
<accession>A0ABP8MDB9</accession>
<evidence type="ECO:0000256" key="1">
    <source>
        <dbReference type="ARBA" id="ARBA00000085"/>
    </source>
</evidence>
<evidence type="ECO:0000256" key="12">
    <source>
        <dbReference type="ARBA" id="ARBA00023012"/>
    </source>
</evidence>
<keyword evidence="11" id="KW-0408">Iron</keyword>
<keyword evidence="18" id="KW-0812">Transmembrane</keyword>
<evidence type="ECO:0000313" key="21">
    <source>
        <dbReference type="EMBL" id="GAA4447648.1"/>
    </source>
</evidence>
<dbReference type="InterPro" id="IPR005467">
    <property type="entry name" value="His_kinase_dom"/>
</dbReference>
<keyword evidence="6" id="KW-0004">4Fe-4S</keyword>
<dbReference type="SUPFAM" id="SSF48452">
    <property type="entry name" value="TPR-like"/>
    <property type="match status" value="2"/>
</dbReference>
<dbReference type="PANTHER" id="PTHR24421">
    <property type="entry name" value="NITRATE/NITRITE SENSOR PROTEIN NARX-RELATED"/>
    <property type="match status" value="1"/>
</dbReference>
<dbReference type="RefSeq" id="WP_345240106.1">
    <property type="nucleotide sequence ID" value="NZ_BAABHD010000005.1"/>
</dbReference>
<dbReference type="PROSITE" id="PS50109">
    <property type="entry name" value="HIS_KIN"/>
    <property type="match status" value="1"/>
</dbReference>
<evidence type="ECO:0000256" key="18">
    <source>
        <dbReference type="SAM" id="Phobius"/>
    </source>
</evidence>
<feature type="repeat" description="TPR" evidence="16">
    <location>
        <begin position="196"/>
        <end position="229"/>
    </location>
</feature>
<dbReference type="SMART" id="SM00387">
    <property type="entry name" value="HATPase_c"/>
    <property type="match status" value="1"/>
</dbReference>
<dbReference type="SUPFAM" id="SSF55874">
    <property type="entry name" value="ATPase domain of HSP90 chaperone/DNA topoisomerase II/histidine kinase"/>
    <property type="match status" value="1"/>
</dbReference>
<evidence type="ECO:0000259" key="20">
    <source>
        <dbReference type="PROSITE" id="PS50109"/>
    </source>
</evidence>
<proteinExistence type="predicted"/>
<keyword evidence="19" id="KW-0732">Signal</keyword>
<evidence type="ECO:0000256" key="5">
    <source>
        <dbReference type="ARBA" id="ARBA00017322"/>
    </source>
</evidence>
<organism evidence="21 22">
    <name type="scientific">Nibrella saemangeumensis</name>
    <dbReference type="NCBI Taxonomy" id="1084526"/>
    <lineage>
        <taxon>Bacteria</taxon>
        <taxon>Pseudomonadati</taxon>
        <taxon>Bacteroidota</taxon>
        <taxon>Cytophagia</taxon>
        <taxon>Cytophagales</taxon>
        <taxon>Spirosomataceae</taxon>
        <taxon>Nibrella</taxon>
    </lineage>
</organism>
<keyword evidence="7" id="KW-0963">Cytoplasm</keyword>
<keyword evidence="18" id="KW-1133">Transmembrane helix</keyword>
<keyword evidence="22" id="KW-1185">Reference proteome</keyword>
<evidence type="ECO:0000313" key="22">
    <source>
        <dbReference type="Proteomes" id="UP001501175"/>
    </source>
</evidence>
<feature type="repeat" description="TPR" evidence="16">
    <location>
        <begin position="150"/>
        <end position="183"/>
    </location>
</feature>
<protein>
    <recommendedName>
        <fullName evidence="5">Oxygen sensor histidine kinase NreB</fullName>
        <ecNumber evidence="4">2.7.13.3</ecNumber>
    </recommendedName>
    <alternativeName>
        <fullName evidence="15">Nitrogen regulation protein B</fullName>
    </alternativeName>
</protein>
<evidence type="ECO:0000256" key="4">
    <source>
        <dbReference type="ARBA" id="ARBA00012438"/>
    </source>
</evidence>
<comment type="catalytic activity">
    <reaction evidence="1">
        <text>ATP + protein L-histidine = ADP + protein N-phospho-L-histidine.</text>
        <dbReference type="EC" id="2.7.13.3"/>
    </reaction>
</comment>
<dbReference type="InterPro" id="IPR011712">
    <property type="entry name" value="Sig_transdc_His_kin_sub3_dim/P"/>
</dbReference>
<comment type="caution">
    <text evidence="21">The sequence shown here is derived from an EMBL/GenBank/DDBJ whole genome shotgun (WGS) entry which is preliminary data.</text>
</comment>
<comment type="cofactor">
    <cofactor evidence="2">
        <name>[4Fe-4S] cluster</name>
        <dbReference type="ChEBI" id="CHEBI:49883"/>
    </cofactor>
</comment>
<dbReference type="SMART" id="SM00028">
    <property type="entry name" value="TPR"/>
    <property type="match status" value="4"/>
</dbReference>
<evidence type="ECO:0000256" key="11">
    <source>
        <dbReference type="ARBA" id="ARBA00023004"/>
    </source>
</evidence>
<keyword evidence="12" id="KW-0902">Two-component regulatory system</keyword>
<evidence type="ECO:0000256" key="17">
    <source>
        <dbReference type="SAM" id="Coils"/>
    </source>
</evidence>
<dbReference type="Pfam" id="PF07730">
    <property type="entry name" value="HisKA_3"/>
    <property type="match status" value="1"/>
</dbReference>
<dbReference type="Proteomes" id="UP001501175">
    <property type="component" value="Unassembled WGS sequence"/>
</dbReference>
<keyword evidence="16" id="KW-0802">TPR repeat</keyword>
<feature type="coiled-coil region" evidence="17">
    <location>
        <begin position="488"/>
        <end position="522"/>
    </location>
</feature>
<evidence type="ECO:0000256" key="14">
    <source>
        <dbReference type="ARBA" id="ARBA00024827"/>
    </source>
</evidence>
<reference evidence="22" key="1">
    <citation type="journal article" date="2019" name="Int. J. Syst. Evol. Microbiol.">
        <title>The Global Catalogue of Microorganisms (GCM) 10K type strain sequencing project: providing services to taxonomists for standard genome sequencing and annotation.</title>
        <authorList>
            <consortium name="The Broad Institute Genomics Platform"/>
            <consortium name="The Broad Institute Genome Sequencing Center for Infectious Disease"/>
            <person name="Wu L."/>
            <person name="Ma J."/>
        </authorList>
    </citation>
    <scope>NUCLEOTIDE SEQUENCE [LARGE SCALE GENOMIC DNA]</scope>
    <source>
        <strain evidence="22">JCM 17927</strain>
    </source>
</reference>
<dbReference type="CDD" id="cd16917">
    <property type="entry name" value="HATPase_UhpB-NarQ-NarX-like"/>
    <property type="match status" value="1"/>
</dbReference>
<name>A0ABP8MDB9_9BACT</name>
<keyword evidence="10" id="KW-0418">Kinase</keyword>
<dbReference type="InterPro" id="IPR036890">
    <property type="entry name" value="HATPase_C_sf"/>
</dbReference>
<feature type="chain" id="PRO_5047516498" description="Oxygen sensor histidine kinase NreB" evidence="19">
    <location>
        <begin position="20"/>
        <end position="725"/>
    </location>
</feature>
<feature type="repeat" description="TPR" evidence="16">
    <location>
        <begin position="276"/>
        <end position="309"/>
    </location>
</feature>
<feature type="signal peptide" evidence="19">
    <location>
        <begin position="1"/>
        <end position="19"/>
    </location>
</feature>
<evidence type="ECO:0000256" key="6">
    <source>
        <dbReference type="ARBA" id="ARBA00022485"/>
    </source>
</evidence>
<keyword evidence="8" id="KW-0808">Transferase</keyword>
<dbReference type="Pfam" id="PF02518">
    <property type="entry name" value="HATPase_c"/>
    <property type="match status" value="1"/>
</dbReference>
<sequence>MRHVAALWCFLWLAGPASAQRAPLPELNFDRRSDKAYLDSLKSVGVRHLKEVDGLPRTVLNDSLKLEGLRFMALVYKQVQGSARDSLHYYASRLVTQAISYNNRVYAVRGHMLDEYYFRVFKGDYPKALQINQKASELCVGLPRETSPLWQVHMNMGDIHLLLKAYDMALQSYEKSLVLLPYNTLVKERNRKLLISQVLSQMGDVYDSQGRYDDARNRFEEARTIAYQTNSQTNIAYTNQRLGEFFMARKQPEQATRYFEEALTIWNRLGDVPGQASVWSRLAEGYRLLNQLDKAIEYGEKSLKVARQRDSKRLLQMATSALYQVYRAAGKPDKALAMFEEFVVVRDSLTSQKRIDEIVAIQKRYDIEKVQAEAEKQQLIQRQQLMNIRRQVELDQLKAKVEAEQLAAVVRETQLKQKIEASRLRAANEKNQLENRARINTLNQNLEQQRLTRQFLVVGLLMLLAFLAVFIRKNRQIAHQKQQIEGLNHGLEDKVRERTAELEAANHQLLTKNREIEEALLRGQTQERKRVAADLHDNLGGILSAIKMSLSALNATRLSEREQHIYENLMHMTKEAYAEVRYLSHNLQPQELEKQGLAKALIRLVDKLNNTQLTRFKLDVASLPPLDKNTDFQLYSICLELCNNILKHANATEAEITFRRIGSELTMVVKDNGRGITTLESSGMGLQNIQERTEAMHGRLEVVSETGSGTTFLFMLPLSSDVAMA</sequence>
<keyword evidence="13" id="KW-0411">Iron-sulfur</keyword>
<evidence type="ECO:0000256" key="7">
    <source>
        <dbReference type="ARBA" id="ARBA00022490"/>
    </source>
</evidence>
<dbReference type="InterPro" id="IPR003594">
    <property type="entry name" value="HATPase_dom"/>
</dbReference>
<keyword evidence="9" id="KW-0479">Metal-binding</keyword>
<evidence type="ECO:0000256" key="19">
    <source>
        <dbReference type="SAM" id="SignalP"/>
    </source>
</evidence>
<dbReference type="InterPro" id="IPR019734">
    <property type="entry name" value="TPR_rpt"/>
</dbReference>